<dbReference type="Gene3D" id="3.40.50.10260">
    <property type="entry name" value="YjeF N-terminal domain"/>
    <property type="match status" value="1"/>
</dbReference>
<dbReference type="PhylomeDB" id="Q2JFD7"/>
<dbReference type="HAMAP" id="MF_01966">
    <property type="entry name" value="NADHX_epimerase"/>
    <property type="match status" value="1"/>
</dbReference>
<feature type="binding site" evidence="18">
    <location>
        <position position="136"/>
    </location>
    <ligand>
        <name>K(+)</name>
        <dbReference type="ChEBI" id="CHEBI:29103"/>
    </ligand>
</feature>
<dbReference type="PROSITE" id="PS01050">
    <property type="entry name" value="YJEF_C_2"/>
    <property type="match status" value="1"/>
</dbReference>
<evidence type="ECO:0000256" key="19">
    <source>
        <dbReference type="PIRNR" id="PIRNR017184"/>
    </source>
</evidence>
<comment type="function">
    <text evidence="17">Catalyzes the dehydration of the S-form of NAD(P)HX at the expense of ADP, which is converted to AMP. Together with NAD(P)HX epimerase, which catalyzes the epimerization of the S- and R-forms, the enzyme allows the repair of both epimers of NAD(P)HX, a damaged form of NAD(P)H that is a result of enzymatic or heat-dependent hydration.</text>
</comment>
<comment type="catalytic activity">
    <reaction evidence="16 17 19">
        <text>(6S)-NADPHX + ADP = AMP + phosphate + NADPH + H(+)</text>
        <dbReference type="Rhea" id="RHEA:32235"/>
        <dbReference type="ChEBI" id="CHEBI:15378"/>
        <dbReference type="ChEBI" id="CHEBI:43474"/>
        <dbReference type="ChEBI" id="CHEBI:57783"/>
        <dbReference type="ChEBI" id="CHEBI:64076"/>
        <dbReference type="ChEBI" id="CHEBI:456215"/>
        <dbReference type="ChEBI" id="CHEBI:456216"/>
        <dbReference type="EC" id="4.2.1.136"/>
    </reaction>
</comment>
<dbReference type="RefSeq" id="WP_011435074.1">
    <property type="nucleotide sequence ID" value="NC_007777.1"/>
</dbReference>
<evidence type="ECO:0000256" key="4">
    <source>
        <dbReference type="ARBA" id="ARBA00009524"/>
    </source>
</evidence>
<dbReference type="eggNOG" id="COG0062">
    <property type="taxonomic scope" value="Bacteria"/>
</dbReference>
<dbReference type="KEGG" id="fra:Francci3_0621"/>
<dbReference type="InterPro" id="IPR030677">
    <property type="entry name" value="Nnr"/>
</dbReference>
<dbReference type="InterPro" id="IPR029056">
    <property type="entry name" value="Ribokinase-like"/>
</dbReference>
<keyword evidence="11 18" id="KW-0413">Isomerase</keyword>
<evidence type="ECO:0000256" key="14">
    <source>
        <dbReference type="ARBA" id="ARBA00025153"/>
    </source>
</evidence>
<feature type="binding site" evidence="17">
    <location>
        <position position="394"/>
    </location>
    <ligand>
        <name>(6S)-NADPHX</name>
        <dbReference type="ChEBI" id="CHEBI:64076"/>
    </ligand>
</feature>
<evidence type="ECO:0000256" key="13">
    <source>
        <dbReference type="ARBA" id="ARBA00023268"/>
    </source>
</evidence>
<evidence type="ECO:0000256" key="10">
    <source>
        <dbReference type="ARBA" id="ARBA00023027"/>
    </source>
</evidence>
<feature type="binding site" evidence="17">
    <location>
        <position position="468"/>
    </location>
    <ligand>
        <name>AMP</name>
        <dbReference type="ChEBI" id="CHEBI:456215"/>
    </ligand>
</feature>
<dbReference type="Pfam" id="PF03853">
    <property type="entry name" value="YjeF_N"/>
    <property type="match status" value="1"/>
</dbReference>
<dbReference type="PIRSF" id="PIRSF017184">
    <property type="entry name" value="Nnr"/>
    <property type="match status" value="1"/>
</dbReference>
<keyword evidence="6 17" id="KW-0547">Nucleotide-binding</keyword>
<reference evidence="22 23" key="1">
    <citation type="journal article" date="2007" name="Genome Res.">
        <title>Genome characteristics of facultatively symbiotic Frankia sp. strains reflect host range and host plant biogeography.</title>
        <authorList>
            <person name="Normand P."/>
            <person name="Lapierre P."/>
            <person name="Tisa L.S."/>
            <person name="Gogarten J.P."/>
            <person name="Alloisio N."/>
            <person name="Bagnarol E."/>
            <person name="Bassi C.A."/>
            <person name="Berry A.M."/>
            <person name="Bickhart D.M."/>
            <person name="Choisne N."/>
            <person name="Couloux A."/>
            <person name="Cournoyer B."/>
            <person name="Cruveiller S."/>
            <person name="Daubin V."/>
            <person name="Demange N."/>
            <person name="Francino M.P."/>
            <person name="Goltsman E."/>
            <person name="Huang Y."/>
            <person name="Kopp O.R."/>
            <person name="Labarre L."/>
            <person name="Lapidus A."/>
            <person name="Lavire C."/>
            <person name="Marechal J."/>
            <person name="Martinez M."/>
            <person name="Mastronunzio J.E."/>
            <person name="Mullin B.C."/>
            <person name="Niemann J."/>
            <person name="Pujic P."/>
            <person name="Rawnsley T."/>
            <person name="Rouy Z."/>
            <person name="Schenowitz C."/>
            <person name="Sellstedt A."/>
            <person name="Tavares F."/>
            <person name="Tomkins J.P."/>
            <person name="Vallenet D."/>
            <person name="Valverde C."/>
            <person name="Wall L.G."/>
            <person name="Wang Y."/>
            <person name="Medigue C."/>
            <person name="Benson D.R."/>
        </authorList>
    </citation>
    <scope>NUCLEOTIDE SEQUENCE [LARGE SCALE GENOMIC DNA]</scope>
    <source>
        <strain evidence="23">DSM 45818 / CECT 9043 / CcI3</strain>
    </source>
</reference>
<protein>
    <recommendedName>
        <fullName evidence="19">Bifunctional NAD(P)H-hydrate repair enzyme</fullName>
    </recommendedName>
    <alternativeName>
        <fullName evidence="19">Nicotinamide nucleotide repair protein</fullName>
    </alternativeName>
    <domain>
        <recommendedName>
            <fullName evidence="19">ADP-dependent (S)-NAD(P)H-hydrate dehydratase</fullName>
            <ecNumber evidence="19">4.2.1.136</ecNumber>
        </recommendedName>
        <alternativeName>
            <fullName evidence="19">ADP-dependent NAD(P)HX dehydratase</fullName>
        </alternativeName>
    </domain>
    <domain>
        <recommendedName>
            <fullName evidence="19">NAD(P)H-hydrate epimerase</fullName>
            <ecNumber evidence="19">5.1.99.6</ecNumber>
        </recommendedName>
    </domain>
</protein>
<dbReference type="Gene3D" id="3.40.1190.20">
    <property type="match status" value="1"/>
</dbReference>
<feature type="domain" description="YjeF N-terminal" evidence="21">
    <location>
        <begin position="10"/>
        <end position="224"/>
    </location>
</feature>
<evidence type="ECO:0000256" key="11">
    <source>
        <dbReference type="ARBA" id="ARBA00023235"/>
    </source>
</evidence>
<dbReference type="EMBL" id="CP000249">
    <property type="protein sequence ID" value="ABD10005.1"/>
    <property type="molecule type" value="Genomic_DNA"/>
</dbReference>
<dbReference type="GO" id="GO:0005524">
    <property type="term" value="F:ATP binding"/>
    <property type="evidence" value="ECO:0007669"/>
    <property type="project" value="UniProtKB-UniRule"/>
</dbReference>
<feature type="binding site" evidence="18">
    <location>
        <position position="167"/>
    </location>
    <ligand>
        <name>(6S)-NADPHX</name>
        <dbReference type="ChEBI" id="CHEBI:64076"/>
    </ligand>
</feature>
<feature type="binding site" evidence="17">
    <location>
        <position position="264"/>
    </location>
    <ligand>
        <name>(6S)-NADPHX</name>
        <dbReference type="ChEBI" id="CHEBI:64076"/>
    </ligand>
</feature>
<feature type="binding site" evidence="18">
    <location>
        <position position="151"/>
    </location>
    <ligand>
        <name>(6S)-NADPHX</name>
        <dbReference type="ChEBI" id="CHEBI:64076"/>
    </ligand>
</feature>
<dbReference type="HOGENOM" id="CLU_024853_4_0_11"/>
<keyword evidence="9 18" id="KW-0630">Potassium</keyword>
<feature type="binding site" evidence="18">
    <location>
        <position position="170"/>
    </location>
    <ligand>
        <name>K(+)</name>
        <dbReference type="ChEBI" id="CHEBI:29103"/>
    </ligand>
</feature>
<feature type="binding site" evidence="17">
    <location>
        <position position="469"/>
    </location>
    <ligand>
        <name>(6S)-NADPHX</name>
        <dbReference type="ChEBI" id="CHEBI:64076"/>
    </ligand>
</feature>
<dbReference type="Proteomes" id="UP000001937">
    <property type="component" value="Chromosome"/>
</dbReference>
<comment type="similarity">
    <text evidence="4 19">In the C-terminal section; belongs to the NnrD/CARKD family.</text>
</comment>
<dbReference type="EC" id="4.2.1.136" evidence="19"/>
<comment type="similarity">
    <text evidence="18">Belongs to the NnrE/AIBP family.</text>
</comment>
<dbReference type="SUPFAM" id="SSF53613">
    <property type="entry name" value="Ribokinase-like"/>
    <property type="match status" value="1"/>
</dbReference>
<dbReference type="InterPro" id="IPR017953">
    <property type="entry name" value="Carbohydrate_kinase_pred_CS"/>
</dbReference>
<accession>Q2JFD7</accession>
<evidence type="ECO:0000256" key="2">
    <source>
        <dbReference type="ARBA" id="ARBA00000909"/>
    </source>
</evidence>
<dbReference type="PANTHER" id="PTHR12592">
    <property type="entry name" value="ATP-DEPENDENT (S)-NAD(P)H-HYDRATE DEHYDRATASE FAMILY MEMBER"/>
    <property type="match status" value="1"/>
</dbReference>
<comment type="function">
    <text evidence="14 19">Bifunctional enzyme that catalyzes the epimerization of the S- and R-forms of NAD(P)HX and the dehydration of the S-form of NAD(P)HX at the expense of ADP, which is converted to AMP. This allows the repair of both epimers of NAD(P)HX, a damaged form of NAD(P)H that is a result of enzymatic or heat-dependent hydration.</text>
</comment>
<evidence type="ECO:0000259" key="21">
    <source>
        <dbReference type="PROSITE" id="PS51385"/>
    </source>
</evidence>
<dbReference type="InterPro" id="IPR000631">
    <property type="entry name" value="CARKD"/>
</dbReference>
<feature type="binding site" evidence="18">
    <location>
        <position position="59"/>
    </location>
    <ligand>
        <name>K(+)</name>
        <dbReference type="ChEBI" id="CHEBI:29103"/>
    </ligand>
</feature>
<dbReference type="Pfam" id="PF01256">
    <property type="entry name" value="Carb_kinase"/>
    <property type="match status" value="1"/>
</dbReference>
<comment type="subunit">
    <text evidence="17">Homotetramer.</text>
</comment>
<evidence type="ECO:0000313" key="22">
    <source>
        <dbReference type="EMBL" id="ABD10005.1"/>
    </source>
</evidence>
<dbReference type="STRING" id="106370.Francci3_0621"/>
<dbReference type="InterPro" id="IPR004443">
    <property type="entry name" value="YjeF_N_dom"/>
</dbReference>
<comment type="similarity">
    <text evidence="3 19">In the N-terminal section; belongs to the NnrE/AIBP family.</text>
</comment>
<comment type="cofactor">
    <cofactor evidence="17">
        <name>Mg(2+)</name>
        <dbReference type="ChEBI" id="CHEBI:18420"/>
    </cofactor>
</comment>
<keyword evidence="7 17" id="KW-0067">ATP-binding</keyword>
<dbReference type="CDD" id="cd01171">
    <property type="entry name" value="YXKO-related"/>
    <property type="match status" value="1"/>
</dbReference>
<dbReference type="InterPro" id="IPR036652">
    <property type="entry name" value="YjeF_N_dom_sf"/>
</dbReference>
<dbReference type="HAMAP" id="MF_01965">
    <property type="entry name" value="NADHX_dehydratase"/>
    <property type="match status" value="1"/>
</dbReference>
<evidence type="ECO:0000256" key="12">
    <source>
        <dbReference type="ARBA" id="ARBA00023239"/>
    </source>
</evidence>
<dbReference type="OrthoDB" id="9806925at2"/>
<gene>
    <name evidence="17" type="primary">nnrD</name>
    <name evidence="18" type="synonym">nnrE</name>
    <name evidence="22" type="ordered locus">Francci3_0621</name>
</gene>
<dbReference type="PROSITE" id="PS51383">
    <property type="entry name" value="YJEF_C_3"/>
    <property type="match status" value="1"/>
</dbReference>
<evidence type="ECO:0000256" key="6">
    <source>
        <dbReference type="ARBA" id="ARBA00022741"/>
    </source>
</evidence>
<dbReference type="GO" id="GO:0052855">
    <property type="term" value="F:ADP-dependent NAD(P)H-hydrate dehydratase activity"/>
    <property type="evidence" value="ECO:0007669"/>
    <property type="project" value="UniProtKB-UniRule"/>
</dbReference>
<name>Q2JFD7_FRACC</name>
<dbReference type="PANTHER" id="PTHR12592:SF0">
    <property type="entry name" value="ATP-DEPENDENT (S)-NAD(P)H-HYDRATE DEHYDRATASE"/>
    <property type="match status" value="1"/>
</dbReference>
<comment type="cofactor">
    <cofactor evidence="18 19">
        <name>K(+)</name>
        <dbReference type="ChEBI" id="CHEBI:29103"/>
    </cofactor>
    <text evidence="18 19">Binds 1 potassium ion per subunit.</text>
</comment>
<feature type="domain" description="YjeF C-terminal" evidence="20">
    <location>
        <begin position="229"/>
        <end position="523"/>
    </location>
</feature>
<dbReference type="EC" id="5.1.99.6" evidence="19"/>
<proteinExistence type="inferred from homology"/>
<evidence type="ECO:0000256" key="16">
    <source>
        <dbReference type="ARBA" id="ARBA00049209"/>
    </source>
</evidence>
<keyword evidence="8 17" id="KW-0521">NADP</keyword>
<keyword evidence="12 17" id="KW-0456">Lyase</keyword>
<evidence type="ECO:0000256" key="7">
    <source>
        <dbReference type="ARBA" id="ARBA00022840"/>
    </source>
</evidence>
<evidence type="ECO:0000313" key="23">
    <source>
        <dbReference type="Proteomes" id="UP000001937"/>
    </source>
</evidence>
<dbReference type="GO" id="GO:0046872">
    <property type="term" value="F:metal ion binding"/>
    <property type="evidence" value="ECO:0007669"/>
    <property type="project" value="UniProtKB-UniRule"/>
</dbReference>
<keyword evidence="10 17" id="KW-0520">NAD</keyword>
<evidence type="ECO:0000256" key="3">
    <source>
        <dbReference type="ARBA" id="ARBA00006001"/>
    </source>
</evidence>
<dbReference type="SUPFAM" id="SSF64153">
    <property type="entry name" value="YjeF N-terminal domain-like"/>
    <property type="match status" value="1"/>
</dbReference>
<comment type="catalytic activity">
    <reaction evidence="15 17 19">
        <text>(6S)-NADHX + ADP = AMP + phosphate + NADH + H(+)</text>
        <dbReference type="Rhea" id="RHEA:32223"/>
        <dbReference type="ChEBI" id="CHEBI:15378"/>
        <dbReference type="ChEBI" id="CHEBI:43474"/>
        <dbReference type="ChEBI" id="CHEBI:57945"/>
        <dbReference type="ChEBI" id="CHEBI:64074"/>
        <dbReference type="ChEBI" id="CHEBI:456215"/>
        <dbReference type="ChEBI" id="CHEBI:456216"/>
        <dbReference type="EC" id="4.2.1.136"/>
    </reaction>
</comment>
<comment type="similarity">
    <text evidence="17">Belongs to the NnrD/CARKD family.</text>
</comment>
<evidence type="ECO:0000256" key="9">
    <source>
        <dbReference type="ARBA" id="ARBA00022958"/>
    </source>
</evidence>
<keyword evidence="5 18" id="KW-0479">Metal-binding</keyword>
<evidence type="ECO:0000256" key="18">
    <source>
        <dbReference type="HAMAP-Rule" id="MF_01966"/>
    </source>
</evidence>
<evidence type="ECO:0000256" key="8">
    <source>
        <dbReference type="ARBA" id="ARBA00022857"/>
    </source>
</evidence>
<sequence>MRNAHTVEQVRGAEAPLLASLPPGALMQRAVHGLVAHAARRLGRVYGARVVVLAGGGDNGGDALWAGARLAARGARIDAVAPGRTHPEGTAALLAAGGRLHHPGPVVGAGGPAGAGQPIDDERLRILFAAADLVLDGLLGIGGRGGLREPYARLAVLAPPERTVAVDVPSGVDADTGAVAGPAVRASSTVTFGTRKRGLWLMPGAAHTGPVELVDIGLDLPEPDLCALDDADVAAALPVPSPTASKYSRGVLGLVAGSDAYPGAAVLAVGGALRGGAGYLRVVTAGHAEKVAGEAVGAVVSRAGDFVRMAHPEAVVTVIEAGDADTMLAAGRVQAWAIGPGLAPGPAVRTLLTALLATDLPVLVDAGGLDPLAEIIAARPAVAERAAPVLITPHEGEFQRFVSVALGRDAQATVAELADDRLAVLRRAAAATGAVILLKGARTLVVRPDGSALVNTTGSAWLGTAGTGDVLTGLIGSLLAAGLAPATAGAVGAYLHGRAAERAPAPLAANDLPALLPQVIGDLLDRRRMPRGVA</sequence>
<feature type="binding site" evidence="17">
    <location>
        <position position="341"/>
    </location>
    <ligand>
        <name>(6S)-NADPHX</name>
        <dbReference type="ChEBI" id="CHEBI:64076"/>
    </ligand>
</feature>
<evidence type="ECO:0000256" key="17">
    <source>
        <dbReference type="HAMAP-Rule" id="MF_01965"/>
    </source>
</evidence>
<evidence type="ECO:0000256" key="15">
    <source>
        <dbReference type="ARBA" id="ARBA00048238"/>
    </source>
</evidence>
<keyword evidence="13" id="KW-0511">Multifunctional enzyme</keyword>
<dbReference type="eggNOG" id="COG0063">
    <property type="taxonomic scope" value="Bacteria"/>
</dbReference>
<feature type="binding site" evidence="18">
    <location>
        <begin position="140"/>
        <end position="146"/>
    </location>
    <ligand>
        <name>(6S)-NADPHX</name>
        <dbReference type="ChEBI" id="CHEBI:64076"/>
    </ligand>
</feature>
<comment type="catalytic activity">
    <reaction evidence="1 18 19">
        <text>(6R)-NADHX = (6S)-NADHX</text>
        <dbReference type="Rhea" id="RHEA:32215"/>
        <dbReference type="ChEBI" id="CHEBI:64074"/>
        <dbReference type="ChEBI" id="CHEBI:64075"/>
        <dbReference type="EC" id="5.1.99.6"/>
    </reaction>
</comment>
<feature type="binding site" evidence="18">
    <location>
        <begin position="58"/>
        <end position="62"/>
    </location>
    <ligand>
        <name>(6S)-NADPHX</name>
        <dbReference type="ChEBI" id="CHEBI:64076"/>
    </ligand>
</feature>
<organism evidence="22 23">
    <name type="scientific">Frankia casuarinae (strain DSM 45818 / CECT 9043 / HFP020203 / CcI3)</name>
    <dbReference type="NCBI Taxonomy" id="106370"/>
    <lineage>
        <taxon>Bacteria</taxon>
        <taxon>Bacillati</taxon>
        <taxon>Actinomycetota</taxon>
        <taxon>Actinomycetes</taxon>
        <taxon>Frankiales</taxon>
        <taxon>Frankiaceae</taxon>
        <taxon>Frankia</taxon>
    </lineage>
</organism>
<feature type="binding site" evidence="17">
    <location>
        <begin position="439"/>
        <end position="443"/>
    </location>
    <ligand>
        <name>AMP</name>
        <dbReference type="ChEBI" id="CHEBI:456215"/>
    </ligand>
</feature>
<comment type="function">
    <text evidence="18">Catalyzes the epimerization of the S- and R-forms of NAD(P)HX, a damaged form of NAD(P)H that is a result of enzymatic or heat-dependent hydration. This is a prerequisite for the S-specific NAD(P)H-hydrate dehydratase to allow the repair of both epimers of NAD(P)HX.</text>
</comment>
<evidence type="ECO:0000256" key="1">
    <source>
        <dbReference type="ARBA" id="ARBA00000013"/>
    </source>
</evidence>
<dbReference type="AlphaFoldDB" id="Q2JFD7"/>
<comment type="catalytic activity">
    <reaction evidence="2 18 19">
        <text>(6R)-NADPHX = (6S)-NADPHX</text>
        <dbReference type="Rhea" id="RHEA:32227"/>
        <dbReference type="ChEBI" id="CHEBI:64076"/>
        <dbReference type="ChEBI" id="CHEBI:64077"/>
        <dbReference type="EC" id="5.1.99.6"/>
    </reaction>
</comment>
<dbReference type="GO" id="GO:0046496">
    <property type="term" value="P:nicotinamide nucleotide metabolic process"/>
    <property type="evidence" value="ECO:0007669"/>
    <property type="project" value="UniProtKB-UniRule"/>
</dbReference>
<dbReference type="PROSITE" id="PS51385">
    <property type="entry name" value="YJEF_N"/>
    <property type="match status" value="1"/>
</dbReference>
<evidence type="ECO:0000256" key="5">
    <source>
        <dbReference type="ARBA" id="ARBA00022723"/>
    </source>
</evidence>
<dbReference type="GO" id="GO:0052856">
    <property type="term" value="F:NAD(P)HX epimerase activity"/>
    <property type="evidence" value="ECO:0007669"/>
    <property type="project" value="UniProtKB-UniRule"/>
</dbReference>
<dbReference type="NCBIfam" id="TIGR00196">
    <property type="entry name" value="yjeF_cterm"/>
    <property type="match status" value="1"/>
</dbReference>
<evidence type="ECO:0000259" key="20">
    <source>
        <dbReference type="PROSITE" id="PS51383"/>
    </source>
</evidence>
<keyword evidence="23" id="KW-1185">Reference proteome</keyword>
<dbReference type="GO" id="GO:0110051">
    <property type="term" value="P:metabolite repair"/>
    <property type="evidence" value="ECO:0007669"/>
    <property type="project" value="TreeGrafter"/>
</dbReference>